<proteinExistence type="predicted"/>
<protein>
    <submittedName>
        <fullName evidence="1">Phage DNA encapsidation protein</fullName>
    </submittedName>
</protein>
<comment type="caution">
    <text evidence="1">The sequence shown here is derived from an EMBL/GenBank/DDBJ whole genome shotgun (WGS) entry which is preliminary data.</text>
</comment>
<dbReference type="RefSeq" id="WP_259542773.1">
    <property type="nucleotide sequence ID" value="NZ_JANLCJ010000121.1"/>
</dbReference>
<gene>
    <name evidence="1" type="ORF">N1032_23490</name>
</gene>
<reference evidence="1" key="1">
    <citation type="submission" date="2022-08" db="EMBL/GenBank/DDBJ databases">
        <authorList>
            <person name="Deng Y."/>
            <person name="Han X.-F."/>
            <person name="Zhang Y.-Q."/>
        </authorList>
    </citation>
    <scope>NUCLEOTIDE SEQUENCE</scope>
    <source>
        <strain evidence="1">CPCC 203386</strain>
    </source>
</reference>
<feature type="non-terminal residue" evidence="1">
    <location>
        <position position="68"/>
    </location>
</feature>
<organism evidence="1 2">
    <name type="scientific">Herbiconiux daphne</name>
    <dbReference type="NCBI Taxonomy" id="2970914"/>
    <lineage>
        <taxon>Bacteria</taxon>
        <taxon>Bacillati</taxon>
        <taxon>Actinomycetota</taxon>
        <taxon>Actinomycetes</taxon>
        <taxon>Micrococcales</taxon>
        <taxon>Microbacteriaceae</taxon>
        <taxon>Herbiconiux</taxon>
    </lineage>
</organism>
<dbReference type="Proteomes" id="UP001165586">
    <property type="component" value="Unassembled WGS sequence"/>
</dbReference>
<name>A0ABT2H9S7_9MICO</name>
<evidence type="ECO:0000313" key="2">
    <source>
        <dbReference type="Proteomes" id="UP001165586"/>
    </source>
</evidence>
<keyword evidence="2" id="KW-1185">Reference proteome</keyword>
<accession>A0ABT2H9S7</accession>
<dbReference type="EMBL" id="JANLCJ010000121">
    <property type="protein sequence ID" value="MCS5736698.1"/>
    <property type="molecule type" value="Genomic_DNA"/>
</dbReference>
<sequence length="68" mass="7955">MNTKQTYYTPANIDKKNATYNIIFGERSNGKTYALLKKGIINFIKNKKHMAYVRRWKEDITGRRASAL</sequence>
<evidence type="ECO:0000313" key="1">
    <source>
        <dbReference type="EMBL" id="MCS5736698.1"/>
    </source>
</evidence>
<dbReference type="InterPro" id="IPR008784">
    <property type="entry name" value="Podovirus_Gp16"/>
</dbReference>
<dbReference type="Pfam" id="PF05894">
    <property type="entry name" value="Podovirus_Gp16"/>
    <property type="match status" value="1"/>
</dbReference>